<reference evidence="1" key="1">
    <citation type="submission" date="2021-05" db="EMBL/GenBank/DDBJ databases">
        <authorList>
            <person name="Pan Q."/>
            <person name="Jouanno E."/>
            <person name="Zahm M."/>
            <person name="Klopp C."/>
            <person name="Cabau C."/>
            <person name="Louis A."/>
            <person name="Berthelot C."/>
            <person name="Parey E."/>
            <person name="Roest Crollius H."/>
            <person name="Montfort J."/>
            <person name="Robinson-Rechavi M."/>
            <person name="Bouchez O."/>
            <person name="Lampietro C."/>
            <person name="Lopez Roques C."/>
            <person name="Donnadieu C."/>
            <person name="Postlethwait J."/>
            <person name="Bobe J."/>
            <person name="Dillon D."/>
            <person name="Chandos A."/>
            <person name="von Hippel F."/>
            <person name="Guiguen Y."/>
        </authorList>
    </citation>
    <scope>NUCLEOTIDE SEQUENCE</scope>
    <source>
        <strain evidence="1">YG-Jan2019</strain>
    </source>
</reference>
<sequence length="420" mass="47147">MKAMERVILCALTVSCFRVGRMTDPLRHPRHRKSSSESTFGHVNPHYPNRYPLYMMQLYRSLATADARTPAVKPLNTANDNPSVRNSDSVISLIAKGCYQVGDRWTVTFDMSSVSARDDVQWSELRIRLPGFSASRRVTLDVYHSRTHDCDSDTEPCRGERLLLGSFGAVPNDTTSSWKVFNVTAVLKYWLNQGDPLTKGPEARDGGVLEEHHGSGALDGGETPGVAITRTHGRHKVHHPTDDRVMMVVFSRHSLPAGGEGAHTLIRTVELSKYALLNHVTGAPQGRRRKRNRLESMRTAGGIAANGTGLVSEPAQRPLCRKVDMWVDFDQIGWDEWIVYPKRYNAFRCEGECPTPVDESFSPTNHAYMQSLLRLHHPDQVGCPYCVPTRLSPLSMLYYGEEDVLLRHHEDMVVEECGCH</sequence>
<gene>
    <name evidence="1" type="ORF">DPEC_G00264520</name>
</gene>
<evidence type="ECO:0000313" key="2">
    <source>
        <dbReference type="Proteomes" id="UP001157502"/>
    </source>
</evidence>
<name>A0ACC2FSN9_DALPE</name>
<evidence type="ECO:0000313" key="1">
    <source>
        <dbReference type="EMBL" id="KAJ7994307.1"/>
    </source>
</evidence>
<dbReference type="EMBL" id="CM055750">
    <property type="protein sequence ID" value="KAJ7994307.1"/>
    <property type="molecule type" value="Genomic_DNA"/>
</dbReference>
<keyword evidence="2" id="KW-1185">Reference proteome</keyword>
<comment type="caution">
    <text evidence="1">The sequence shown here is derived from an EMBL/GenBank/DDBJ whole genome shotgun (WGS) entry which is preliminary data.</text>
</comment>
<organism evidence="1 2">
    <name type="scientific">Dallia pectoralis</name>
    <name type="common">Alaska blackfish</name>
    <dbReference type="NCBI Taxonomy" id="75939"/>
    <lineage>
        <taxon>Eukaryota</taxon>
        <taxon>Metazoa</taxon>
        <taxon>Chordata</taxon>
        <taxon>Craniata</taxon>
        <taxon>Vertebrata</taxon>
        <taxon>Euteleostomi</taxon>
        <taxon>Actinopterygii</taxon>
        <taxon>Neopterygii</taxon>
        <taxon>Teleostei</taxon>
        <taxon>Protacanthopterygii</taxon>
        <taxon>Esociformes</taxon>
        <taxon>Umbridae</taxon>
        <taxon>Dallia</taxon>
    </lineage>
</organism>
<protein>
    <submittedName>
        <fullName evidence="1">Uncharacterized protein</fullName>
    </submittedName>
</protein>
<dbReference type="Proteomes" id="UP001157502">
    <property type="component" value="Chromosome 23"/>
</dbReference>
<accession>A0ACC2FSN9</accession>
<proteinExistence type="predicted"/>